<evidence type="ECO:0000313" key="2">
    <source>
        <dbReference type="Proteomes" id="UP000297452"/>
    </source>
</evidence>
<name>A0A4Z1IUU5_9HELO</name>
<dbReference type="EMBL" id="PQXJ01000146">
    <property type="protein sequence ID" value="TGO60397.1"/>
    <property type="molecule type" value="Genomic_DNA"/>
</dbReference>
<dbReference type="AlphaFoldDB" id="A0A4Z1IUU5"/>
<sequence>MWWEPQILSIHKDNILRIVMAMPGQGWGGGALSLRDLFIIEMPLPVHAFNKTDTRQAAERSADG</sequence>
<dbReference type="Proteomes" id="UP000297452">
    <property type="component" value="Unassembled WGS sequence"/>
</dbReference>
<evidence type="ECO:0000313" key="1">
    <source>
        <dbReference type="EMBL" id="TGO60397.1"/>
    </source>
</evidence>
<accession>A0A4Z1IUU5</accession>
<protein>
    <submittedName>
        <fullName evidence="1">Uncharacterized protein</fullName>
    </submittedName>
</protein>
<comment type="caution">
    <text evidence="1">The sequence shown here is derived from an EMBL/GenBank/DDBJ whole genome shotgun (WGS) entry which is preliminary data.</text>
</comment>
<reference evidence="1 2" key="1">
    <citation type="submission" date="2017-12" db="EMBL/GenBank/DDBJ databases">
        <title>Comparative genomics of Botrytis spp.</title>
        <authorList>
            <person name="Valero-Jimenez C.A."/>
            <person name="Tapia P."/>
            <person name="Veloso J."/>
            <person name="Silva-Moreno E."/>
            <person name="Staats M."/>
            <person name="Valdes J.H."/>
            <person name="Van Kan J.A.L."/>
        </authorList>
    </citation>
    <scope>NUCLEOTIDE SEQUENCE [LARGE SCALE GENOMIC DNA]</scope>
    <source>
        <strain evidence="1 2">MUCL2120</strain>
    </source>
</reference>
<gene>
    <name evidence="1" type="ORF">BOTNAR_0146g00100</name>
</gene>
<proteinExistence type="predicted"/>
<keyword evidence="2" id="KW-1185">Reference proteome</keyword>
<organism evidence="1 2">
    <name type="scientific">Botryotinia narcissicola</name>
    <dbReference type="NCBI Taxonomy" id="278944"/>
    <lineage>
        <taxon>Eukaryota</taxon>
        <taxon>Fungi</taxon>
        <taxon>Dikarya</taxon>
        <taxon>Ascomycota</taxon>
        <taxon>Pezizomycotina</taxon>
        <taxon>Leotiomycetes</taxon>
        <taxon>Helotiales</taxon>
        <taxon>Sclerotiniaceae</taxon>
        <taxon>Botryotinia</taxon>
    </lineage>
</organism>